<dbReference type="InterPro" id="IPR017972">
    <property type="entry name" value="Cyt_P450_CS"/>
</dbReference>
<dbReference type="Proteomes" id="UP001621418">
    <property type="component" value="Chromosome"/>
</dbReference>
<keyword evidence="5 8" id="KW-0560">Oxidoreductase</keyword>
<accession>A0ABZ1NBZ7</accession>
<feature type="region of interest" description="Disordered" evidence="9">
    <location>
        <begin position="37"/>
        <end position="59"/>
    </location>
</feature>
<dbReference type="InterPro" id="IPR036396">
    <property type="entry name" value="Cyt_P450_sf"/>
</dbReference>
<evidence type="ECO:0000256" key="4">
    <source>
        <dbReference type="ARBA" id="ARBA00022723"/>
    </source>
</evidence>
<evidence type="ECO:0000256" key="5">
    <source>
        <dbReference type="ARBA" id="ARBA00023002"/>
    </source>
</evidence>
<comment type="similarity">
    <text evidence="2 8">Belongs to the cytochrome P450 family.</text>
</comment>
<evidence type="ECO:0000256" key="7">
    <source>
        <dbReference type="ARBA" id="ARBA00023033"/>
    </source>
</evidence>
<keyword evidence="11" id="KW-1185">Reference proteome</keyword>
<dbReference type="RefSeq" id="WP_405149527.1">
    <property type="nucleotide sequence ID" value="NZ_CP109527.1"/>
</dbReference>
<evidence type="ECO:0000256" key="3">
    <source>
        <dbReference type="ARBA" id="ARBA00022617"/>
    </source>
</evidence>
<organism evidence="10 11">
    <name type="scientific">Nocardia salmonicida</name>
    <dbReference type="NCBI Taxonomy" id="53431"/>
    <lineage>
        <taxon>Bacteria</taxon>
        <taxon>Bacillati</taxon>
        <taxon>Actinomycetota</taxon>
        <taxon>Actinomycetes</taxon>
        <taxon>Mycobacteriales</taxon>
        <taxon>Nocardiaceae</taxon>
        <taxon>Nocardia</taxon>
    </lineage>
</organism>
<dbReference type="PROSITE" id="PS00086">
    <property type="entry name" value="CYTOCHROME_P450"/>
    <property type="match status" value="1"/>
</dbReference>
<keyword evidence="7 8" id="KW-0503">Monooxygenase</keyword>
<dbReference type="SUPFAM" id="SSF48264">
    <property type="entry name" value="Cytochrome P450"/>
    <property type="match status" value="1"/>
</dbReference>
<comment type="cofactor">
    <cofactor evidence="1">
        <name>heme</name>
        <dbReference type="ChEBI" id="CHEBI:30413"/>
    </cofactor>
</comment>
<dbReference type="Gene3D" id="1.10.630.10">
    <property type="entry name" value="Cytochrome P450"/>
    <property type="match status" value="1"/>
</dbReference>
<evidence type="ECO:0000256" key="1">
    <source>
        <dbReference type="ARBA" id="ARBA00001971"/>
    </source>
</evidence>
<dbReference type="PANTHER" id="PTHR46696:SF5">
    <property type="entry name" value="CYTOCHROME P450 BJ-1"/>
    <property type="match status" value="1"/>
</dbReference>
<dbReference type="EMBL" id="CP109527">
    <property type="protein sequence ID" value="WTY37524.1"/>
    <property type="molecule type" value="Genomic_DNA"/>
</dbReference>
<proteinExistence type="inferred from homology"/>
<keyword evidence="4 8" id="KW-0479">Metal-binding</keyword>
<dbReference type="PRINTS" id="PR00385">
    <property type="entry name" value="P450"/>
</dbReference>
<sequence length="371" mass="41194">MSTESTALGCPIRHITTETGDDAWLVTGHANVRKMFADKRLGRSHPKPDTAPRKTESTLFGGPIGTFDTEWEDHERLRTLLNPLFSPSAMRELLPRIESVTAEVLEEFAALGSPADFHEHVASRLPVLVICELLGAPFEDREKFQNWSAAIFDKYDGQKSAQAGAEWFIYCLTLIQRKRVEPGKDVLSRLCENPELTDDSIATLAMMLLLAGQETTVVEMGLGLMKLLENRSQWQQLVENPGLLSTAVEELLRVQDSTGFIRYARTDMDTEGQRVATGDLVLLDVHSANHDPEVFTEPHEVDVSRKQGGHLAFGYGPRYCVGAPLARIELSVLFAQLISKFPAMRLAVDPVTLAMREDVATKGLVALPVEW</sequence>
<evidence type="ECO:0000256" key="2">
    <source>
        <dbReference type="ARBA" id="ARBA00010617"/>
    </source>
</evidence>
<evidence type="ECO:0000313" key="11">
    <source>
        <dbReference type="Proteomes" id="UP001621418"/>
    </source>
</evidence>
<name>A0ABZ1NBZ7_9NOCA</name>
<keyword evidence="3 8" id="KW-0349">Heme</keyword>
<dbReference type="Pfam" id="PF00067">
    <property type="entry name" value="p450"/>
    <property type="match status" value="1"/>
</dbReference>
<reference evidence="10 11" key="1">
    <citation type="submission" date="2022-10" db="EMBL/GenBank/DDBJ databases">
        <title>The complete genomes of actinobacterial strains from the NBC collection.</title>
        <authorList>
            <person name="Joergensen T.S."/>
            <person name="Alvarez Arevalo M."/>
            <person name="Sterndorff E.B."/>
            <person name="Faurdal D."/>
            <person name="Vuksanovic O."/>
            <person name="Mourched A.-S."/>
            <person name="Charusanti P."/>
            <person name="Shaw S."/>
            <person name="Blin K."/>
            <person name="Weber T."/>
        </authorList>
    </citation>
    <scope>NUCLEOTIDE SEQUENCE [LARGE SCALE GENOMIC DNA]</scope>
    <source>
        <strain evidence="10 11">NBC_01413</strain>
    </source>
</reference>
<dbReference type="InterPro" id="IPR001128">
    <property type="entry name" value="Cyt_P450"/>
</dbReference>
<protein>
    <submittedName>
        <fullName evidence="10">Cytochrome P450</fullName>
    </submittedName>
</protein>
<dbReference type="PANTHER" id="PTHR46696">
    <property type="entry name" value="P450, PUTATIVE (EUROFUNG)-RELATED"/>
    <property type="match status" value="1"/>
</dbReference>
<dbReference type="PRINTS" id="PR00359">
    <property type="entry name" value="BP450"/>
</dbReference>
<dbReference type="CDD" id="cd11031">
    <property type="entry name" value="Cyp158A-like"/>
    <property type="match status" value="1"/>
</dbReference>
<evidence type="ECO:0000256" key="8">
    <source>
        <dbReference type="RuleBase" id="RU000461"/>
    </source>
</evidence>
<gene>
    <name evidence="10" type="ORF">OG308_06610</name>
</gene>
<feature type="compositionally biased region" description="Basic and acidic residues" evidence="9">
    <location>
        <begin position="37"/>
        <end position="56"/>
    </location>
</feature>
<evidence type="ECO:0000256" key="9">
    <source>
        <dbReference type="SAM" id="MobiDB-lite"/>
    </source>
</evidence>
<evidence type="ECO:0000313" key="10">
    <source>
        <dbReference type="EMBL" id="WTY37524.1"/>
    </source>
</evidence>
<evidence type="ECO:0000256" key="6">
    <source>
        <dbReference type="ARBA" id="ARBA00023004"/>
    </source>
</evidence>
<dbReference type="InterPro" id="IPR002397">
    <property type="entry name" value="Cyt_P450_B"/>
</dbReference>
<keyword evidence="6 8" id="KW-0408">Iron</keyword>